<keyword evidence="1" id="KW-0175">Coiled coil</keyword>
<dbReference type="RefSeq" id="XP_024333218.1">
    <property type="nucleotide sequence ID" value="XM_024487516.1"/>
</dbReference>
<feature type="region of interest" description="Disordered" evidence="2">
    <location>
        <begin position="518"/>
        <end position="576"/>
    </location>
</feature>
<sequence>MPSRFLARNDMNVGKCKSVTHGFPLCLIDIFTVEVENSHDPYMSPSRRLCRFLRGGQSPAIPRPIYSPKKVCKRAAAILQLGASSPSSKEKPHSFGQKVPPSPLSLSLESIQLPVLDGSLMRHIALYHAYIDYAKVILAWGQSWQGSDLQPVRVVIEQVSKSLNSPSLMLSTRTPDNRHGCFSRIECKSAHWIRCVNATVSECSKWDGRVSYPSYPYASFTSYDAWGPVRHEVSPWVIADLDWKTKFRFLHSSSNLDADSGMYQPRTPYGTLQRSARRLPRPPTSVALDDNFDAMTTEAPTEWNFGVIRRGRDYEESISGYQNYVNEMERKLSGEDQREREAAEKKAAAEALKRANRNIYGSELGRGSQRGGRAATPENARKVSGRQGKMELVESRVVEDGPNRTISLWRERVAESSSDGNPLEDDMLSGANPHTHRRVSSENVQTKRIISDGLGGVSSVSRGDSRRGLEMQKTGISSYERSEYMVAYHQPTKGGYPIPMYENTLPMLASGMGYAPMSPKSSQIGSRATLPGRRRASGRLSLDRTEFMMSYPQTPPRSGGSEESLTSPKPLQRQMSPANTRLSIPIDMGDVPNGQKTGFTSPAELILSSCEPSLVHLLPILTELGIQRMEHLRAIAKLSEETRNREVKEQALKRGMTVVEWAILLDKLHTL</sequence>
<feature type="compositionally biased region" description="Polar residues" evidence="2">
    <location>
        <begin position="561"/>
        <end position="576"/>
    </location>
</feature>
<organism evidence="3 4">
    <name type="scientific">Postia placenta MAD-698-R-SB12</name>
    <dbReference type="NCBI Taxonomy" id="670580"/>
    <lineage>
        <taxon>Eukaryota</taxon>
        <taxon>Fungi</taxon>
        <taxon>Dikarya</taxon>
        <taxon>Basidiomycota</taxon>
        <taxon>Agaricomycotina</taxon>
        <taxon>Agaricomycetes</taxon>
        <taxon>Polyporales</taxon>
        <taxon>Adustoporiaceae</taxon>
        <taxon>Rhodonia</taxon>
    </lineage>
</organism>
<evidence type="ECO:0000313" key="4">
    <source>
        <dbReference type="Proteomes" id="UP000194127"/>
    </source>
</evidence>
<evidence type="ECO:0000256" key="2">
    <source>
        <dbReference type="SAM" id="MobiDB-lite"/>
    </source>
</evidence>
<keyword evidence="4" id="KW-1185">Reference proteome</keyword>
<evidence type="ECO:0000256" key="1">
    <source>
        <dbReference type="SAM" id="Coils"/>
    </source>
</evidence>
<dbReference type="STRING" id="670580.A0A1X6MJ27"/>
<feature type="coiled-coil region" evidence="1">
    <location>
        <begin position="325"/>
        <end position="358"/>
    </location>
</feature>
<protein>
    <submittedName>
        <fullName evidence="3">Uncharacterized protein</fullName>
    </submittedName>
</protein>
<dbReference type="EMBL" id="KZ110613">
    <property type="protein sequence ID" value="OSX56424.1"/>
    <property type="molecule type" value="Genomic_DNA"/>
</dbReference>
<feature type="region of interest" description="Disordered" evidence="2">
    <location>
        <begin position="360"/>
        <end position="386"/>
    </location>
</feature>
<reference evidence="3 4" key="1">
    <citation type="submission" date="2017-04" db="EMBL/GenBank/DDBJ databases">
        <title>Genome Sequence of the Model Brown-Rot Fungus Postia placenta SB12.</title>
        <authorList>
            <consortium name="DOE Joint Genome Institute"/>
            <person name="Gaskell J."/>
            <person name="Kersten P."/>
            <person name="Larrondo L.F."/>
            <person name="Canessa P."/>
            <person name="Martinez D."/>
            <person name="Hibbett D."/>
            <person name="Schmoll M."/>
            <person name="Kubicek C.P."/>
            <person name="Martinez A.T."/>
            <person name="Yadav J."/>
            <person name="Master E."/>
            <person name="Magnuson J.K."/>
            <person name="James T."/>
            <person name="Yaver D."/>
            <person name="Berka R."/>
            <person name="Labutti K."/>
            <person name="Lipzen A."/>
            <person name="Aerts A."/>
            <person name="Barry K."/>
            <person name="Henrissat B."/>
            <person name="Blanchette R."/>
            <person name="Grigoriev I."/>
            <person name="Cullen D."/>
        </authorList>
    </citation>
    <scope>NUCLEOTIDE SEQUENCE [LARGE SCALE GENOMIC DNA]</scope>
    <source>
        <strain evidence="3 4">MAD-698-R-SB12</strain>
    </source>
</reference>
<dbReference type="Proteomes" id="UP000194127">
    <property type="component" value="Unassembled WGS sequence"/>
</dbReference>
<evidence type="ECO:0000313" key="3">
    <source>
        <dbReference type="EMBL" id="OSX56424.1"/>
    </source>
</evidence>
<proteinExistence type="predicted"/>
<dbReference type="GeneID" id="36332465"/>
<gene>
    <name evidence="3" type="ORF">POSPLADRAFT_1160195</name>
</gene>
<accession>A0A1X6MJ27</accession>
<feature type="region of interest" description="Disordered" evidence="2">
    <location>
        <begin position="454"/>
        <end position="474"/>
    </location>
</feature>
<dbReference type="OrthoDB" id="2989516at2759"/>
<name>A0A1X6MJ27_9APHY</name>
<dbReference type="AlphaFoldDB" id="A0A1X6MJ27"/>